<dbReference type="InterPro" id="IPR017183">
    <property type="entry name" value="Sigma54_dep_tscrpt_act_RtcR"/>
</dbReference>
<evidence type="ECO:0000313" key="5">
    <source>
        <dbReference type="Proteomes" id="UP001053296"/>
    </source>
</evidence>
<dbReference type="InterPro" id="IPR027417">
    <property type="entry name" value="P-loop_NTPase"/>
</dbReference>
<evidence type="ECO:0000313" key="4">
    <source>
        <dbReference type="EMBL" id="BCS88990.1"/>
    </source>
</evidence>
<sequence length="535" mass="60191">MKSKRTVAFSLLGTTLDAGKGAGRWSHWRPTVSICQHEDLLIDRLILLHGRSHSKLAKCISDDIRLVSPETEVVPQILDFTDPWDFEEVFSTLLDFSEQFPFNQEEEDYLVNITTGTHVAQICLFLLTEARQMPGRLLQTGPPKGKKGGVGSYYIVDLDLSKYDSIAMRFEKRSKDDISFLKAGIETRNAEFNSFIERLEKVASRSAEPIMLTGPTGAGKSTLAKRIYELKRNRRVISGNFVEVNCATIRGDAAMSALFGHKKGAFTGAVTDRKGLLRAADGGLLFLDEVGELGLDEQAMLLRAIEEKTFLPVGADREEQSAFQLICGTNRDLQYEVSKGNFREDLLSRINLWTFRMPGLKDRPEDIEPNVQYELDRYARDTGKRITFNKEARERFLSFAMSPEAAWKANFRDLGGALTRMSTLSKGGRITVDVLMEEVERLRQLWGQDSRLNRSDTAHIVEEVLGSERTSQLDLFDKAQLGEVLRVCKESKSLSQAGRTLFAVSRSKKKSANDADRLTKYLKKYGLSWADSQIG</sequence>
<dbReference type="Pfam" id="PF00158">
    <property type="entry name" value="Sigma54_activat"/>
    <property type="match status" value="1"/>
</dbReference>
<evidence type="ECO:0000256" key="1">
    <source>
        <dbReference type="ARBA" id="ARBA00022741"/>
    </source>
</evidence>
<evidence type="ECO:0000256" key="2">
    <source>
        <dbReference type="ARBA" id="ARBA00022840"/>
    </source>
</evidence>
<dbReference type="Gene3D" id="3.40.50.300">
    <property type="entry name" value="P-loop containing nucleotide triphosphate hydrolases"/>
    <property type="match status" value="1"/>
</dbReference>
<dbReference type="EMBL" id="AP024485">
    <property type="protein sequence ID" value="BCS88990.1"/>
    <property type="molecule type" value="Genomic_DNA"/>
</dbReference>
<organism evidence="4 5">
    <name type="scientific">Pseudodesulfovibrio sediminis</name>
    <dbReference type="NCBI Taxonomy" id="2810563"/>
    <lineage>
        <taxon>Bacteria</taxon>
        <taxon>Pseudomonadati</taxon>
        <taxon>Thermodesulfobacteriota</taxon>
        <taxon>Desulfovibrionia</taxon>
        <taxon>Desulfovibrionales</taxon>
        <taxon>Desulfovibrionaceae</taxon>
    </lineage>
</organism>
<dbReference type="Proteomes" id="UP001053296">
    <property type="component" value="Chromosome"/>
</dbReference>
<reference evidence="4" key="1">
    <citation type="journal article" date="2022" name="Arch. Microbiol.">
        <title>Pseudodesulfovibrio sediminis sp. nov., a mesophilic and neutrophilic sulfate-reducing bacterium isolated from sediment of a brackish lake.</title>
        <authorList>
            <person name="Takahashi A."/>
            <person name="Kojima H."/>
            <person name="Watanabe M."/>
            <person name="Fukui M."/>
        </authorList>
    </citation>
    <scope>NUCLEOTIDE SEQUENCE</scope>
    <source>
        <strain evidence="4">SF6</strain>
    </source>
</reference>
<keyword evidence="5" id="KW-1185">Reference proteome</keyword>
<dbReference type="InterPro" id="IPR002078">
    <property type="entry name" value="Sigma_54_int"/>
</dbReference>
<proteinExistence type="predicted"/>
<evidence type="ECO:0000259" key="3">
    <source>
        <dbReference type="PROSITE" id="PS50045"/>
    </source>
</evidence>
<keyword evidence="2" id="KW-0067">ATP-binding</keyword>
<dbReference type="SUPFAM" id="SSF52540">
    <property type="entry name" value="P-loop containing nucleoside triphosphate hydrolases"/>
    <property type="match status" value="1"/>
</dbReference>
<dbReference type="RefSeq" id="WP_229590981.1">
    <property type="nucleotide sequence ID" value="NZ_AP024485.1"/>
</dbReference>
<keyword evidence="1" id="KW-0547">Nucleotide-binding</keyword>
<dbReference type="InterPro" id="IPR003593">
    <property type="entry name" value="AAA+_ATPase"/>
</dbReference>
<dbReference type="InterPro" id="IPR058031">
    <property type="entry name" value="AAA_lid_NorR"/>
</dbReference>
<dbReference type="SMART" id="SM00382">
    <property type="entry name" value="AAA"/>
    <property type="match status" value="1"/>
</dbReference>
<gene>
    <name evidence="4" type="primary">rtcR</name>
    <name evidence="4" type="ORF">PSDVSF_22320</name>
</gene>
<dbReference type="Pfam" id="PF25601">
    <property type="entry name" value="AAA_lid_14"/>
    <property type="match status" value="1"/>
</dbReference>
<dbReference type="PROSITE" id="PS50045">
    <property type="entry name" value="SIGMA54_INTERACT_4"/>
    <property type="match status" value="1"/>
</dbReference>
<dbReference type="NCBIfam" id="NF038308">
    <property type="entry name" value="RNA_repair_RtcR"/>
    <property type="match status" value="1"/>
</dbReference>
<accession>A0ABN6EUV6</accession>
<dbReference type="CDD" id="cd00009">
    <property type="entry name" value="AAA"/>
    <property type="match status" value="1"/>
</dbReference>
<dbReference type="Gene3D" id="1.10.8.60">
    <property type="match status" value="1"/>
</dbReference>
<feature type="domain" description="Sigma-54 factor interaction" evidence="3">
    <location>
        <begin position="185"/>
        <end position="423"/>
    </location>
</feature>
<protein>
    <submittedName>
        <fullName evidence="4">Transcriptional regulator</fullName>
    </submittedName>
</protein>
<dbReference type="InterPro" id="IPR009715">
    <property type="entry name" value="RtcR"/>
</dbReference>
<dbReference type="PANTHER" id="PTHR32071">
    <property type="entry name" value="TRANSCRIPTIONAL REGULATORY PROTEIN"/>
    <property type="match status" value="1"/>
</dbReference>
<dbReference type="PANTHER" id="PTHR32071:SF14">
    <property type="entry name" value="TRANSCRIPTIONAL REGULATORY PROTEIN RTCR"/>
    <property type="match status" value="1"/>
</dbReference>
<name>A0ABN6EUV6_9BACT</name>
<dbReference type="PIRSF" id="PIRSF037354">
    <property type="entry name" value="Txn_actvtr_RtcR"/>
    <property type="match status" value="1"/>
</dbReference>
<dbReference type="Pfam" id="PF06956">
    <property type="entry name" value="RtcR"/>
    <property type="match status" value="1"/>
</dbReference>